<accession>A0ABW7SMC2</accession>
<dbReference type="EMBL" id="JBIRPU010000009">
    <property type="protein sequence ID" value="MFI0794036.1"/>
    <property type="molecule type" value="Genomic_DNA"/>
</dbReference>
<dbReference type="Proteomes" id="UP001611075">
    <property type="component" value="Unassembled WGS sequence"/>
</dbReference>
<name>A0ABW7SMC2_9ACTN</name>
<sequence>MTNANDTASLPSPRAATDNAAVGTTARALLPYRPRSEVRELRDLARRGDLAARAASAPPAARARLVSAAYDIVWPIVFHRVTRPVERRRGHWACATSVQMLADDCLDRHHDDVEAVVTDLITNARVPIIDVERWVAARLTAATVDGHRRRRGRRGALQRPRVPGWLAAELGEDPWLTDLAVQILTWVGVATTAGTQLWPLDSWAQRRESVTGDLTGSDGPTVSREVDQVLAAMRRRPRWYADYVERPLGSKRPPVLAAAGDGVADPRPLLPVGPQERAEAQLADLASAAVAAISRGLRSGADPVATVVGVLGTVFGAGTGTGSEEIDRTPDGAPRPDEWVSALLDDADAVRGVVDEVLRVIGEAPQ</sequence>
<keyword evidence="3" id="KW-1185">Reference proteome</keyword>
<feature type="compositionally biased region" description="Polar residues" evidence="1">
    <location>
        <begin position="1"/>
        <end position="10"/>
    </location>
</feature>
<dbReference type="RefSeq" id="WP_396679991.1">
    <property type="nucleotide sequence ID" value="NZ_JBIRPU010000009.1"/>
</dbReference>
<evidence type="ECO:0000313" key="2">
    <source>
        <dbReference type="EMBL" id="MFI0794036.1"/>
    </source>
</evidence>
<proteinExistence type="predicted"/>
<evidence type="ECO:0000313" key="3">
    <source>
        <dbReference type="Proteomes" id="UP001611075"/>
    </source>
</evidence>
<evidence type="ECO:0000256" key="1">
    <source>
        <dbReference type="SAM" id="MobiDB-lite"/>
    </source>
</evidence>
<gene>
    <name evidence="2" type="ORF">ACH4OY_15295</name>
</gene>
<reference evidence="2 3" key="1">
    <citation type="submission" date="2024-10" db="EMBL/GenBank/DDBJ databases">
        <title>The Natural Products Discovery Center: Release of the First 8490 Sequenced Strains for Exploring Actinobacteria Biosynthetic Diversity.</title>
        <authorList>
            <person name="Kalkreuter E."/>
            <person name="Kautsar S.A."/>
            <person name="Yang D."/>
            <person name="Bader C.D."/>
            <person name="Teijaro C.N."/>
            <person name="Fluegel L."/>
            <person name="Davis C.M."/>
            <person name="Simpson J.R."/>
            <person name="Lauterbach L."/>
            <person name="Steele A.D."/>
            <person name="Gui C."/>
            <person name="Meng S."/>
            <person name="Li G."/>
            <person name="Viehrig K."/>
            <person name="Ye F."/>
            <person name="Su P."/>
            <person name="Kiefer A.F."/>
            <person name="Nichols A."/>
            <person name="Cepeda A.J."/>
            <person name="Yan W."/>
            <person name="Fan B."/>
            <person name="Jiang Y."/>
            <person name="Adhikari A."/>
            <person name="Zheng C.-J."/>
            <person name="Schuster L."/>
            <person name="Cowan T.M."/>
            <person name="Smanski M.J."/>
            <person name="Chevrette M.G."/>
            <person name="De Carvalho L.P.S."/>
            <person name="Shen B."/>
        </authorList>
    </citation>
    <scope>NUCLEOTIDE SEQUENCE [LARGE SCALE GENOMIC DNA]</scope>
    <source>
        <strain evidence="2 3">NPDC021253</strain>
    </source>
</reference>
<protein>
    <submittedName>
        <fullName evidence="2">Uncharacterized protein</fullName>
    </submittedName>
</protein>
<comment type="caution">
    <text evidence="2">The sequence shown here is derived from an EMBL/GenBank/DDBJ whole genome shotgun (WGS) entry which is preliminary data.</text>
</comment>
<organism evidence="2 3">
    <name type="scientific">Micromonospora rubida</name>
    <dbReference type="NCBI Taxonomy" id="2697657"/>
    <lineage>
        <taxon>Bacteria</taxon>
        <taxon>Bacillati</taxon>
        <taxon>Actinomycetota</taxon>
        <taxon>Actinomycetes</taxon>
        <taxon>Micromonosporales</taxon>
        <taxon>Micromonosporaceae</taxon>
        <taxon>Micromonospora</taxon>
    </lineage>
</organism>
<feature type="region of interest" description="Disordered" evidence="1">
    <location>
        <begin position="1"/>
        <end position="20"/>
    </location>
</feature>